<evidence type="ECO:0000256" key="4">
    <source>
        <dbReference type="ARBA" id="ARBA00022723"/>
    </source>
</evidence>
<dbReference type="Gene3D" id="1.20.58.80">
    <property type="entry name" value="Phosphotransferase system, lactose/cellobiose-type IIA subunit"/>
    <property type="match status" value="1"/>
</dbReference>
<dbReference type="GO" id="GO:0070536">
    <property type="term" value="P:protein K63-linked deubiquitination"/>
    <property type="evidence" value="ECO:0007669"/>
    <property type="project" value="InterPro"/>
</dbReference>
<evidence type="ECO:0000256" key="2">
    <source>
        <dbReference type="ARBA" id="ARBA00010981"/>
    </source>
</evidence>
<feature type="compositionally biased region" description="Pro residues" evidence="9">
    <location>
        <begin position="205"/>
        <end position="218"/>
    </location>
</feature>
<feature type="compositionally biased region" description="Basic and acidic residues" evidence="9">
    <location>
        <begin position="234"/>
        <end position="264"/>
    </location>
</feature>
<keyword evidence="5" id="KW-0833">Ubl conjugation pathway</keyword>
<evidence type="ECO:0000256" key="5">
    <source>
        <dbReference type="ARBA" id="ARBA00022786"/>
    </source>
</evidence>
<evidence type="ECO:0000256" key="6">
    <source>
        <dbReference type="ARBA" id="ARBA00022801"/>
    </source>
</evidence>
<evidence type="ECO:0000259" key="10">
    <source>
        <dbReference type="PROSITE" id="PS50249"/>
    </source>
</evidence>
<comment type="cofactor">
    <cofactor evidence="1">
        <name>Zn(2+)</name>
        <dbReference type="ChEBI" id="CHEBI:29105"/>
    </cofactor>
</comment>
<feature type="compositionally biased region" description="Low complexity" evidence="9">
    <location>
        <begin position="168"/>
        <end position="179"/>
    </location>
</feature>
<feature type="compositionally biased region" description="Pro residues" evidence="9">
    <location>
        <begin position="525"/>
        <end position="541"/>
    </location>
</feature>
<dbReference type="SUPFAM" id="SSF102712">
    <property type="entry name" value="JAB1/MPN domain"/>
    <property type="match status" value="1"/>
</dbReference>
<comment type="caution">
    <text evidence="11">The sequence shown here is derived from an EMBL/GenBank/DDBJ whole genome shotgun (WGS) entry which is preliminary data.</text>
</comment>
<dbReference type="PANTHER" id="PTHR12947:SF13">
    <property type="entry name" value="FI19924P1"/>
    <property type="match status" value="1"/>
</dbReference>
<keyword evidence="3" id="KW-0645">Protease</keyword>
<evidence type="ECO:0000256" key="7">
    <source>
        <dbReference type="ARBA" id="ARBA00022833"/>
    </source>
</evidence>
<keyword evidence="6" id="KW-0378">Hydrolase</keyword>
<feature type="compositionally biased region" description="Pro residues" evidence="9">
    <location>
        <begin position="414"/>
        <end position="435"/>
    </location>
</feature>
<dbReference type="Pfam" id="PF01398">
    <property type="entry name" value="JAB"/>
    <property type="match status" value="1"/>
</dbReference>
<keyword evidence="4" id="KW-0479">Metal-binding</keyword>
<proteinExistence type="inferred from homology"/>
<evidence type="ECO:0000313" key="11">
    <source>
        <dbReference type="EMBL" id="KAF9497567.1"/>
    </source>
</evidence>
<dbReference type="GO" id="GO:0006508">
    <property type="term" value="P:proteolysis"/>
    <property type="evidence" value="ECO:0007669"/>
    <property type="project" value="UniProtKB-KW"/>
</dbReference>
<dbReference type="PROSITE" id="PS50249">
    <property type="entry name" value="MPN"/>
    <property type="match status" value="1"/>
</dbReference>
<dbReference type="PANTHER" id="PTHR12947">
    <property type="entry name" value="AMSH-LIKE PROTEASE"/>
    <property type="match status" value="1"/>
</dbReference>
<reference evidence="11" key="1">
    <citation type="submission" date="2020-11" db="EMBL/GenBank/DDBJ databases">
        <authorList>
            <consortium name="DOE Joint Genome Institute"/>
            <person name="Ahrendt S."/>
            <person name="Riley R."/>
            <person name="Andreopoulos W."/>
            <person name="Labutti K."/>
            <person name="Pangilinan J."/>
            <person name="Ruiz-Duenas F.J."/>
            <person name="Barrasa J.M."/>
            <person name="Sanchez-Garcia M."/>
            <person name="Camarero S."/>
            <person name="Miyauchi S."/>
            <person name="Serrano A."/>
            <person name="Linde D."/>
            <person name="Babiker R."/>
            <person name="Drula E."/>
            <person name="Ayuso-Fernandez I."/>
            <person name="Pacheco R."/>
            <person name="Padilla G."/>
            <person name="Ferreira P."/>
            <person name="Barriuso J."/>
            <person name="Kellner H."/>
            <person name="Castanera R."/>
            <person name="Alfaro M."/>
            <person name="Ramirez L."/>
            <person name="Pisabarro A.G."/>
            <person name="Kuo A."/>
            <person name="Tritt A."/>
            <person name="Lipzen A."/>
            <person name="He G."/>
            <person name="Yan M."/>
            <person name="Ng V."/>
            <person name="Cullen D."/>
            <person name="Martin F."/>
            <person name="Rosso M.-N."/>
            <person name="Henrissat B."/>
            <person name="Hibbett D."/>
            <person name="Martinez A.T."/>
            <person name="Grigoriev I.V."/>
        </authorList>
    </citation>
    <scope>NUCLEOTIDE SEQUENCE</scope>
    <source>
        <strain evidence="11">ATCC 90797</strain>
    </source>
</reference>
<dbReference type="InterPro" id="IPR000555">
    <property type="entry name" value="JAMM/MPN+_dom"/>
</dbReference>
<protein>
    <submittedName>
        <fullName evidence="11">Mov34-domain-containing protein</fullName>
    </submittedName>
</protein>
<dbReference type="EMBL" id="MU154543">
    <property type="protein sequence ID" value="KAF9497567.1"/>
    <property type="molecule type" value="Genomic_DNA"/>
</dbReference>
<dbReference type="Pfam" id="PF08969">
    <property type="entry name" value="USP8_dimer"/>
    <property type="match status" value="1"/>
</dbReference>
<feature type="compositionally biased region" description="Basic and acidic residues" evidence="9">
    <location>
        <begin position="391"/>
        <end position="411"/>
    </location>
</feature>
<dbReference type="InterPro" id="IPR015063">
    <property type="entry name" value="USP8_dimer"/>
</dbReference>
<evidence type="ECO:0000256" key="9">
    <source>
        <dbReference type="SAM" id="MobiDB-lite"/>
    </source>
</evidence>
<feature type="domain" description="MPN" evidence="10">
    <location>
        <begin position="568"/>
        <end position="698"/>
    </location>
</feature>
<dbReference type="AlphaFoldDB" id="A0A9P6A1Y4"/>
<feature type="compositionally biased region" description="Low complexity" evidence="9">
    <location>
        <begin position="290"/>
        <end position="301"/>
    </location>
</feature>
<evidence type="ECO:0000256" key="1">
    <source>
        <dbReference type="ARBA" id="ARBA00001947"/>
    </source>
</evidence>
<dbReference type="GO" id="GO:0005768">
    <property type="term" value="C:endosome"/>
    <property type="evidence" value="ECO:0007669"/>
    <property type="project" value="TreeGrafter"/>
</dbReference>
<comment type="similarity">
    <text evidence="2">Belongs to the peptidase M67C family.</text>
</comment>
<feature type="region of interest" description="Disordered" evidence="9">
    <location>
        <begin position="341"/>
        <end position="439"/>
    </location>
</feature>
<dbReference type="GO" id="GO:0046872">
    <property type="term" value="F:metal ion binding"/>
    <property type="evidence" value="ECO:0007669"/>
    <property type="project" value="UniProtKB-KW"/>
</dbReference>
<keyword evidence="8" id="KW-0482">Metalloprotease</keyword>
<evidence type="ECO:0000313" key="12">
    <source>
        <dbReference type="Proteomes" id="UP000807025"/>
    </source>
</evidence>
<evidence type="ECO:0000256" key="3">
    <source>
        <dbReference type="ARBA" id="ARBA00022670"/>
    </source>
</evidence>
<feature type="region of interest" description="Disordered" evidence="9">
    <location>
        <begin position="501"/>
        <end position="552"/>
    </location>
</feature>
<feature type="region of interest" description="Disordered" evidence="9">
    <location>
        <begin position="1"/>
        <end position="29"/>
    </location>
</feature>
<dbReference type="CDD" id="cd08066">
    <property type="entry name" value="MPN_AMSH_like"/>
    <property type="match status" value="1"/>
</dbReference>
<dbReference type="GO" id="GO:0061578">
    <property type="term" value="F:K63-linked deubiquitinase activity"/>
    <property type="evidence" value="ECO:0007669"/>
    <property type="project" value="InterPro"/>
</dbReference>
<dbReference type="InterPro" id="IPR037518">
    <property type="entry name" value="MPN"/>
</dbReference>
<dbReference type="GO" id="GO:0016020">
    <property type="term" value="C:membrane"/>
    <property type="evidence" value="ECO:0007669"/>
    <property type="project" value="TreeGrafter"/>
</dbReference>
<evidence type="ECO:0000256" key="8">
    <source>
        <dbReference type="ARBA" id="ARBA00023049"/>
    </source>
</evidence>
<dbReference type="OrthoDB" id="3640at2759"/>
<organism evidence="11 12">
    <name type="scientific">Pleurotus eryngii</name>
    <name type="common">Boletus of the steppes</name>
    <dbReference type="NCBI Taxonomy" id="5323"/>
    <lineage>
        <taxon>Eukaryota</taxon>
        <taxon>Fungi</taxon>
        <taxon>Dikarya</taxon>
        <taxon>Basidiomycota</taxon>
        <taxon>Agaricomycotina</taxon>
        <taxon>Agaricomycetes</taxon>
        <taxon>Agaricomycetidae</taxon>
        <taxon>Agaricales</taxon>
        <taxon>Pleurotineae</taxon>
        <taxon>Pleurotaceae</taxon>
        <taxon>Pleurotus</taxon>
    </lineage>
</organism>
<accession>A0A9P6A1Y4</accession>
<feature type="compositionally biased region" description="Low complexity" evidence="9">
    <location>
        <begin position="1"/>
        <end position="15"/>
    </location>
</feature>
<dbReference type="Gene3D" id="3.40.140.10">
    <property type="entry name" value="Cytidine Deaminase, domain 2"/>
    <property type="match status" value="1"/>
</dbReference>
<dbReference type="SMART" id="SM00232">
    <property type="entry name" value="JAB_MPN"/>
    <property type="match status" value="1"/>
</dbReference>
<dbReference type="Proteomes" id="UP000807025">
    <property type="component" value="Unassembled WGS sequence"/>
</dbReference>
<dbReference type="InterPro" id="IPR044098">
    <property type="entry name" value="STAMBP/STALP-like_MPN"/>
</dbReference>
<keyword evidence="12" id="KW-1185">Reference proteome</keyword>
<dbReference type="GO" id="GO:0140492">
    <property type="term" value="F:metal-dependent deubiquitinase activity"/>
    <property type="evidence" value="ECO:0007669"/>
    <property type="project" value="InterPro"/>
</dbReference>
<feature type="region of interest" description="Disordered" evidence="9">
    <location>
        <begin position="132"/>
        <end position="301"/>
    </location>
</feature>
<sequence>MSSSTHQPRSSSHRPNGGSSPRPASIAELAERALDNPWEEGRELKYYLRVAEKCRRDGREAMQKGDLENAFVQHARAATLVLEKLPSHRDYHELLSSAQRHNLGLNGQDILDSLSDLKPTLVERFEKWTRAHPDWDPSQDQSSQHQHAEAETQRPTRETGEWRRQRETQPQPQLQPQQRAETPQPRRAEPPRSNGPDYTFSQPPTAQPPPPRQQPPPDATFDYNKMNSQLNISSEDKHQQQQEEMRRRREEIARRHAEERRREQQVGIAQRQFEAESAARAARQDLAGHSPAPLSAAASAPSVLATTPSIYYPSTTPSAAMPAPASTSTFSTPAKIQYPSVSSAPGTLHAPSASGSRMPSFPDQFTASDGPTIMPLESPTKYEGDSTDSESLARNHDWRSRGKQRHYDTHRTPTRPPARSPSYPPPITTTSPPPSEGQRILYPQLMSQHQKTQGYVPSLHSMFIPPTSGSHVAPSALLFEPDTTPNAAHYNGRSLYSSDMLPVPSASTQPPYSYPPPQSYTQRSPYPPAAPPHAPPPPQPQHQPRQPSRADDRIVRANSKSETAELKTVNLPRECLPRFLAIAKVNTEMNRETCGLLLGKDKGHKYVVTTLLVPKQHSTSDTCSMDEEELVLQFTEERSLITLGWIHTHPSQSCFMSSVDLHTHSGFQRMLPESFAVVCAPKSNPNFGIFRLTDPPGLKTILECTTKEAFHPHPDLPIYTDADKGHVQMKDTSLEIVDLR</sequence>
<name>A0A9P6A1Y4_PLEER</name>
<feature type="compositionally biased region" description="Polar residues" evidence="9">
    <location>
        <begin position="353"/>
        <end position="369"/>
    </location>
</feature>
<feature type="compositionally biased region" description="Low complexity" evidence="9">
    <location>
        <begin position="136"/>
        <end position="145"/>
    </location>
</feature>
<feature type="compositionally biased region" description="Basic and acidic residues" evidence="9">
    <location>
        <begin position="146"/>
        <end position="167"/>
    </location>
</feature>
<keyword evidence="7" id="KW-0862">Zinc</keyword>
<gene>
    <name evidence="11" type="ORF">BDN71DRAFT_1444754</name>
</gene>